<dbReference type="RefSeq" id="WP_110690646.1">
    <property type="nucleotide sequence ID" value="NZ_CP035631.1"/>
</dbReference>
<keyword evidence="5" id="KW-1185">Reference proteome</keyword>
<proteinExistence type="inferred from homology"/>
<evidence type="ECO:0000313" key="5">
    <source>
        <dbReference type="Proteomes" id="UP001321526"/>
    </source>
</evidence>
<dbReference type="InterPro" id="IPR013538">
    <property type="entry name" value="ASHA1/2-like_C"/>
</dbReference>
<feature type="domain" description="Activator of Hsp90 ATPase homologue 1/2-like C-terminal" evidence="3">
    <location>
        <begin position="18"/>
        <end position="106"/>
    </location>
</feature>
<feature type="region of interest" description="Disordered" evidence="2">
    <location>
        <begin position="97"/>
        <end position="121"/>
    </location>
</feature>
<name>A0ABY8FHH8_9GAMM</name>
<dbReference type="Gene3D" id="3.30.530.20">
    <property type="match status" value="1"/>
</dbReference>
<dbReference type="EMBL" id="CP035631">
    <property type="protein sequence ID" value="WFF42260.1"/>
    <property type="molecule type" value="Genomic_DNA"/>
</dbReference>
<organism evidence="4 5">
    <name type="scientific">Salinicola endophyticus</name>
    <dbReference type="NCBI Taxonomy" id="1949083"/>
    <lineage>
        <taxon>Bacteria</taxon>
        <taxon>Pseudomonadati</taxon>
        <taxon>Pseudomonadota</taxon>
        <taxon>Gammaproteobacteria</taxon>
        <taxon>Oceanospirillales</taxon>
        <taxon>Halomonadaceae</taxon>
        <taxon>Salinicola</taxon>
    </lineage>
</organism>
<sequence>MSERESRQAEIVHECDFDHPLEQVWKAVTTPALLARWIGLAPGGGDTARSEIDYRIVETQAHERVWFAWHDPATDQPQSTVLIELEPLAPDRTRLRLTHRPGVMHQRAANDSYHSPRALAA</sequence>
<evidence type="ECO:0000256" key="2">
    <source>
        <dbReference type="SAM" id="MobiDB-lite"/>
    </source>
</evidence>
<evidence type="ECO:0000256" key="1">
    <source>
        <dbReference type="ARBA" id="ARBA00006817"/>
    </source>
</evidence>
<dbReference type="Pfam" id="PF08327">
    <property type="entry name" value="AHSA1"/>
    <property type="match status" value="1"/>
</dbReference>
<evidence type="ECO:0000259" key="3">
    <source>
        <dbReference type="Pfam" id="PF08327"/>
    </source>
</evidence>
<gene>
    <name evidence="4" type="ORF">EVC62_12510</name>
</gene>
<evidence type="ECO:0000313" key="4">
    <source>
        <dbReference type="EMBL" id="WFF42260.1"/>
    </source>
</evidence>
<protein>
    <recommendedName>
        <fullName evidence="3">Activator of Hsp90 ATPase homologue 1/2-like C-terminal domain-containing protein</fullName>
    </recommendedName>
</protein>
<reference evidence="4 5" key="1">
    <citation type="submission" date="2019-01" db="EMBL/GenBank/DDBJ databases">
        <title>Genome sequence of Salinicola endophyticus REST5.</title>
        <authorList>
            <person name="Nascimento F.X."/>
        </authorList>
    </citation>
    <scope>NUCLEOTIDE SEQUENCE [LARGE SCALE GENOMIC DNA]</scope>
    <source>
        <strain evidence="4 5">REST5</strain>
    </source>
</reference>
<dbReference type="Proteomes" id="UP001321526">
    <property type="component" value="Chromosome"/>
</dbReference>
<comment type="similarity">
    <text evidence="1">Belongs to the AHA1 family.</text>
</comment>
<accession>A0ABY8FHH8</accession>
<dbReference type="InterPro" id="IPR023393">
    <property type="entry name" value="START-like_dom_sf"/>
</dbReference>
<dbReference type="SUPFAM" id="SSF55961">
    <property type="entry name" value="Bet v1-like"/>
    <property type="match status" value="1"/>
</dbReference>